<dbReference type="Gramene" id="QL03p029989:mrna">
    <property type="protein sequence ID" value="QL03p029989:mrna"/>
    <property type="gene ID" value="QL03p029989"/>
</dbReference>
<dbReference type="Pfam" id="PF13966">
    <property type="entry name" value="zf-RVT"/>
    <property type="match status" value="1"/>
</dbReference>
<feature type="domain" description="Reverse transcriptase zinc-binding" evidence="2">
    <location>
        <begin position="125"/>
        <end position="213"/>
    </location>
</feature>
<evidence type="ECO:0000256" key="1">
    <source>
        <dbReference type="SAM" id="SignalP"/>
    </source>
</evidence>
<accession>A0A7N2L6B3</accession>
<keyword evidence="4" id="KW-1185">Reference proteome</keyword>
<organism evidence="3 4">
    <name type="scientific">Quercus lobata</name>
    <name type="common">Valley oak</name>
    <dbReference type="NCBI Taxonomy" id="97700"/>
    <lineage>
        <taxon>Eukaryota</taxon>
        <taxon>Viridiplantae</taxon>
        <taxon>Streptophyta</taxon>
        <taxon>Embryophyta</taxon>
        <taxon>Tracheophyta</taxon>
        <taxon>Spermatophyta</taxon>
        <taxon>Magnoliopsida</taxon>
        <taxon>eudicotyledons</taxon>
        <taxon>Gunneridae</taxon>
        <taxon>Pentapetalae</taxon>
        <taxon>rosids</taxon>
        <taxon>fabids</taxon>
        <taxon>Fagales</taxon>
        <taxon>Fagaceae</taxon>
        <taxon>Quercus</taxon>
    </lineage>
</organism>
<dbReference type="OMA" id="FILDEIW"/>
<evidence type="ECO:0000313" key="4">
    <source>
        <dbReference type="Proteomes" id="UP000594261"/>
    </source>
</evidence>
<feature type="chain" id="PRO_5029876481" description="Reverse transcriptase zinc-binding domain-containing protein" evidence="1">
    <location>
        <begin position="22"/>
        <end position="288"/>
    </location>
</feature>
<name>A0A7N2L6B3_QUELO</name>
<keyword evidence="1" id="KW-0732">Signal</keyword>
<evidence type="ECO:0000259" key="2">
    <source>
        <dbReference type="Pfam" id="PF13966"/>
    </source>
</evidence>
<reference evidence="3" key="2">
    <citation type="submission" date="2021-01" db="UniProtKB">
        <authorList>
            <consortium name="EnsemblPlants"/>
        </authorList>
    </citation>
    <scope>IDENTIFICATION</scope>
</reference>
<dbReference type="InterPro" id="IPR026960">
    <property type="entry name" value="RVT-Znf"/>
</dbReference>
<protein>
    <recommendedName>
        <fullName evidence="2">Reverse transcriptase zinc-binding domain-containing protein</fullName>
    </recommendedName>
</protein>
<reference evidence="3 4" key="1">
    <citation type="journal article" date="2016" name="G3 (Bethesda)">
        <title>First Draft Assembly and Annotation of the Genome of a California Endemic Oak Quercus lobata Nee (Fagaceae).</title>
        <authorList>
            <person name="Sork V.L."/>
            <person name="Fitz-Gibbon S.T."/>
            <person name="Puiu D."/>
            <person name="Crepeau M."/>
            <person name="Gugger P.F."/>
            <person name="Sherman R."/>
            <person name="Stevens K."/>
            <person name="Langley C.H."/>
            <person name="Pellegrini M."/>
            <person name="Salzberg S.L."/>
        </authorList>
    </citation>
    <scope>NUCLEOTIDE SEQUENCE [LARGE SCALE GENOMIC DNA]</scope>
    <source>
        <strain evidence="3 4">cv. SW786</strain>
    </source>
</reference>
<proteinExistence type="predicted"/>
<dbReference type="AlphaFoldDB" id="A0A7N2L6B3"/>
<feature type="signal peptide" evidence="1">
    <location>
        <begin position="1"/>
        <end position="21"/>
    </location>
</feature>
<dbReference type="EnsemblPlants" id="QL03p029989:mrna">
    <property type="protein sequence ID" value="QL03p029989:mrna"/>
    <property type="gene ID" value="QL03p029989"/>
</dbReference>
<evidence type="ECO:0000313" key="3">
    <source>
        <dbReference type="EnsemblPlants" id="QL03p029989:mrna"/>
    </source>
</evidence>
<dbReference type="InParanoid" id="A0A7N2L6B3"/>
<sequence length="288" mass="33144">MSPFILMRYSAILLLRQNISAIEGVKPIIIKGACYAVGNGSSINVWKDPWIPWVDNFKPKPKHIDAPLTHLMVSQLIDHAQHQWNTSLVQDTFDQQSAQAILNIHIPLRFRPDKLIWTPNNKGNFTVKSAYWSALDSDNYLPQSNLPWKRLWNLKAPERMKMLLWRIGTTTLPTKKNLCQRMLIQDSCCALCKHELESPIHLFIECPIAKALWLSCCWGLKPEEHSIQSPESLIKLILDPPKAPCPEEDQWLIPLNMAFILDEIWFLRNQSLHKGSQIDMQAAITNIQ</sequence>
<dbReference type="Proteomes" id="UP000594261">
    <property type="component" value="Chromosome 3"/>
</dbReference>
<dbReference type="EMBL" id="LRBV02000003">
    <property type="status" value="NOT_ANNOTATED_CDS"/>
    <property type="molecule type" value="Genomic_DNA"/>
</dbReference>